<dbReference type="Pfam" id="PF01322">
    <property type="entry name" value="Cytochrom_C_2"/>
    <property type="match status" value="1"/>
</dbReference>
<accession>A0A3N4TYD7</accession>
<comment type="caution">
    <text evidence="8">The sequence shown here is derived from an EMBL/GenBank/DDBJ whole genome shotgun (WGS) entry which is preliminary data.</text>
</comment>
<dbReference type="EMBL" id="RKQL01000008">
    <property type="protein sequence ID" value="RPE62838.1"/>
    <property type="molecule type" value="Genomic_DNA"/>
</dbReference>
<evidence type="ECO:0000256" key="6">
    <source>
        <dbReference type="PIRSR" id="PIRSR000027-1"/>
    </source>
</evidence>
<feature type="binding site" description="covalent" evidence="7">
    <location>
        <position position="155"/>
    </location>
    <ligand>
        <name>heme c</name>
        <dbReference type="ChEBI" id="CHEBI:61717"/>
    </ligand>
</feature>
<evidence type="ECO:0000256" key="4">
    <source>
        <dbReference type="ARBA" id="ARBA00022982"/>
    </source>
</evidence>
<keyword evidence="4" id="KW-0249">Electron transport</keyword>
<evidence type="ECO:0000313" key="9">
    <source>
        <dbReference type="Proteomes" id="UP000272193"/>
    </source>
</evidence>
<evidence type="ECO:0000256" key="7">
    <source>
        <dbReference type="PIRSR" id="PIRSR000027-2"/>
    </source>
</evidence>
<dbReference type="InterPro" id="IPR002321">
    <property type="entry name" value="Cyt_c_II"/>
</dbReference>
<feature type="binding site" description="axial binding residue" evidence="6">
    <location>
        <position position="156"/>
    </location>
    <ligand>
        <name>heme c</name>
        <dbReference type="ChEBI" id="CHEBI:61717"/>
    </ligand>
    <ligandPart>
        <name>Fe</name>
        <dbReference type="ChEBI" id="CHEBI:18248"/>
    </ligandPart>
</feature>
<evidence type="ECO:0000313" key="8">
    <source>
        <dbReference type="EMBL" id="RPE62838.1"/>
    </source>
</evidence>
<dbReference type="PIRSF" id="PIRSF000027">
    <property type="entry name" value="Cytc_c_prime"/>
    <property type="match status" value="1"/>
</dbReference>
<dbReference type="AlphaFoldDB" id="A0A3N4TYD7"/>
<dbReference type="GO" id="GO:0005506">
    <property type="term" value="F:iron ion binding"/>
    <property type="evidence" value="ECO:0007669"/>
    <property type="project" value="InterPro"/>
</dbReference>
<gene>
    <name evidence="8" type="ORF">EDC62_2537</name>
</gene>
<feature type="binding site" description="covalent" evidence="7">
    <location>
        <position position="152"/>
    </location>
    <ligand>
        <name>heme c</name>
        <dbReference type="ChEBI" id="CHEBI:61717"/>
    </ligand>
</feature>
<keyword evidence="2 7" id="KW-0349">Heme</keyword>
<dbReference type="InterPro" id="IPR010980">
    <property type="entry name" value="Cyt_c/b562"/>
</dbReference>
<organism evidence="8 9">
    <name type="scientific">Tibeticola sediminis</name>
    <dbReference type="NCBI Taxonomy" id="1917811"/>
    <lineage>
        <taxon>Bacteria</taxon>
        <taxon>Pseudomonadati</taxon>
        <taxon>Pseudomonadota</taxon>
        <taxon>Betaproteobacteria</taxon>
        <taxon>Burkholderiales</taxon>
        <taxon>Comamonadaceae</taxon>
        <taxon>Tibeticola</taxon>
    </lineage>
</organism>
<dbReference type="SUPFAM" id="SSF47175">
    <property type="entry name" value="Cytochromes"/>
    <property type="match status" value="1"/>
</dbReference>
<dbReference type="GO" id="GO:0009055">
    <property type="term" value="F:electron transfer activity"/>
    <property type="evidence" value="ECO:0007669"/>
    <property type="project" value="InterPro"/>
</dbReference>
<dbReference type="GO" id="GO:0042597">
    <property type="term" value="C:periplasmic space"/>
    <property type="evidence" value="ECO:0007669"/>
    <property type="project" value="InterPro"/>
</dbReference>
<evidence type="ECO:0000256" key="3">
    <source>
        <dbReference type="ARBA" id="ARBA00022723"/>
    </source>
</evidence>
<evidence type="ECO:0000256" key="2">
    <source>
        <dbReference type="ARBA" id="ARBA00022617"/>
    </source>
</evidence>
<sequence>MPSMPMIRSLRLSLSVLVLALLVAVGLAACSGEPPDDHPGQPVTKRRAIFKQFAKTLEPMGLVARAREPYKREKFLAQAEELARLAPEPWPYFTPDANYPPSRAKPEVWSQAAEFTKAREQYVAATQTLLAAAKGDDLDAMRRAVNAVQDQCTSCHKQFRRK</sequence>
<keyword evidence="9" id="KW-1185">Reference proteome</keyword>
<dbReference type="GO" id="GO:0020037">
    <property type="term" value="F:heme binding"/>
    <property type="evidence" value="ECO:0007669"/>
    <property type="project" value="InterPro"/>
</dbReference>
<dbReference type="PROSITE" id="PS51009">
    <property type="entry name" value="CYTCII"/>
    <property type="match status" value="1"/>
</dbReference>
<evidence type="ECO:0000256" key="1">
    <source>
        <dbReference type="ARBA" id="ARBA00022448"/>
    </source>
</evidence>
<dbReference type="Proteomes" id="UP000272193">
    <property type="component" value="Unassembled WGS sequence"/>
</dbReference>
<reference evidence="8 9" key="1">
    <citation type="submission" date="2018-11" db="EMBL/GenBank/DDBJ databases">
        <title>Genomic Encyclopedia of Type Strains, Phase IV (KMG-IV): sequencing the most valuable type-strain genomes for metagenomic binning, comparative biology and taxonomic classification.</title>
        <authorList>
            <person name="Goeker M."/>
        </authorList>
    </citation>
    <scope>NUCLEOTIDE SEQUENCE [LARGE SCALE GENOMIC DNA]</scope>
    <source>
        <strain evidence="8 9">DSM 101684</strain>
    </source>
</reference>
<dbReference type="GO" id="GO:0022900">
    <property type="term" value="P:electron transport chain"/>
    <property type="evidence" value="ECO:0007669"/>
    <property type="project" value="InterPro"/>
</dbReference>
<evidence type="ECO:0000256" key="5">
    <source>
        <dbReference type="ARBA" id="ARBA00023004"/>
    </source>
</evidence>
<comment type="PTM">
    <text evidence="7">Binds 1 heme group per subunit.</text>
</comment>
<name>A0A3N4TYD7_9BURK</name>
<dbReference type="InterPro" id="IPR012127">
    <property type="entry name" value="Cyt_c_prime"/>
</dbReference>
<keyword evidence="3 6" id="KW-0479">Metal-binding</keyword>
<keyword evidence="5 6" id="KW-0408">Iron</keyword>
<keyword evidence="1" id="KW-0813">Transport</keyword>
<proteinExistence type="predicted"/>
<dbReference type="Gene3D" id="1.20.120.10">
    <property type="entry name" value="Cytochrome c/b562"/>
    <property type="match status" value="1"/>
</dbReference>
<protein>
    <submittedName>
        <fullName evidence="8">Cytochrome c556</fullName>
    </submittedName>
</protein>